<dbReference type="InterPro" id="IPR023214">
    <property type="entry name" value="HAD_sf"/>
</dbReference>
<gene>
    <name evidence="1" type="ORF">IAA22_06985</name>
</gene>
<name>A0A9D2DL32_9ACTN</name>
<dbReference type="EMBL" id="DXBZ01000138">
    <property type="protein sequence ID" value="HIZ18834.1"/>
    <property type="molecule type" value="Genomic_DNA"/>
</dbReference>
<dbReference type="AlphaFoldDB" id="A0A9D2DL32"/>
<accession>A0A9D2DL32</accession>
<dbReference type="GO" id="GO:0000287">
    <property type="term" value="F:magnesium ion binding"/>
    <property type="evidence" value="ECO:0007669"/>
    <property type="project" value="TreeGrafter"/>
</dbReference>
<sequence length="282" mass="30534">MIKLFASDLDGTLFNILHETDGAILRRLRRTLDAGRHVALATGRCVRRSADMGFGDLPVESIGANGAHIVGRDGEVLRHVAVDPAALEELLAAFPQVCFICVGRDRSYVRGTFEQRTASYVGATGPIGALLRWRFRRGGLGEEELLDQTDAEVLAQDICKVNFRVSDPGLRRELETFVAEHADALVNASFDGVLFELTDARVNKGEAVAWLACELGISEDEVAVYGDGGNDLAMLERFSHSYATSNASDDAKRAAGNVIGSCALHAVPRHMLVTVRREGPLT</sequence>
<dbReference type="Gene3D" id="3.30.1240.10">
    <property type="match status" value="1"/>
</dbReference>
<reference evidence="1" key="2">
    <citation type="submission" date="2021-04" db="EMBL/GenBank/DDBJ databases">
        <authorList>
            <person name="Gilroy R."/>
        </authorList>
    </citation>
    <scope>NUCLEOTIDE SEQUENCE</scope>
    <source>
        <strain evidence="1">ChiHecolR3B27-1887</strain>
    </source>
</reference>
<dbReference type="Pfam" id="PF08282">
    <property type="entry name" value="Hydrolase_3"/>
    <property type="match status" value="1"/>
</dbReference>
<comment type="caution">
    <text evidence="1">The sequence shown here is derived from an EMBL/GenBank/DDBJ whole genome shotgun (WGS) entry which is preliminary data.</text>
</comment>
<reference evidence="1" key="1">
    <citation type="journal article" date="2021" name="PeerJ">
        <title>Extensive microbial diversity within the chicken gut microbiome revealed by metagenomics and culture.</title>
        <authorList>
            <person name="Gilroy R."/>
            <person name="Ravi A."/>
            <person name="Getino M."/>
            <person name="Pursley I."/>
            <person name="Horton D.L."/>
            <person name="Alikhan N.F."/>
            <person name="Baker D."/>
            <person name="Gharbi K."/>
            <person name="Hall N."/>
            <person name="Watson M."/>
            <person name="Adriaenssens E.M."/>
            <person name="Foster-Nyarko E."/>
            <person name="Jarju S."/>
            <person name="Secka A."/>
            <person name="Antonio M."/>
            <person name="Oren A."/>
            <person name="Chaudhuri R.R."/>
            <person name="La Ragione R."/>
            <person name="Hildebrand F."/>
            <person name="Pallen M.J."/>
        </authorList>
    </citation>
    <scope>NUCLEOTIDE SEQUENCE</scope>
    <source>
        <strain evidence="1">ChiHecolR3B27-1887</strain>
    </source>
</reference>
<dbReference type="Gene3D" id="3.40.50.1000">
    <property type="entry name" value="HAD superfamily/HAD-like"/>
    <property type="match status" value="1"/>
</dbReference>
<dbReference type="InterPro" id="IPR036412">
    <property type="entry name" value="HAD-like_sf"/>
</dbReference>
<proteinExistence type="predicted"/>
<evidence type="ECO:0000313" key="1">
    <source>
        <dbReference type="EMBL" id="HIZ18834.1"/>
    </source>
</evidence>
<organism evidence="1 2">
    <name type="scientific">Candidatus Olsenella stercoravium</name>
    <dbReference type="NCBI Taxonomy" id="2838713"/>
    <lineage>
        <taxon>Bacteria</taxon>
        <taxon>Bacillati</taxon>
        <taxon>Actinomycetota</taxon>
        <taxon>Coriobacteriia</taxon>
        <taxon>Coriobacteriales</taxon>
        <taxon>Atopobiaceae</taxon>
        <taxon>Olsenella</taxon>
    </lineage>
</organism>
<dbReference type="PANTHER" id="PTHR10000:SF8">
    <property type="entry name" value="HAD SUPERFAMILY HYDROLASE-LIKE, TYPE 3"/>
    <property type="match status" value="1"/>
</dbReference>
<dbReference type="GO" id="GO:0005829">
    <property type="term" value="C:cytosol"/>
    <property type="evidence" value="ECO:0007669"/>
    <property type="project" value="TreeGrafter"/>
</dbReference>
<keyword evidence="1" id="KW-0378">Hydrolase</keyword>
<dbReference type="SUPFAM" id="SSF56784">
    <property type="entry name" value="HAD-like"/>
    <property type="match status" value="1"/>
</dbReference>
<evidence type="ECO:0000313" key="2">
    <source>
        <dbReference type="Proteomes" id="UP000824029"/>
    </source>
</evidence>
<dbReference type="PANTHER" id="PTHR10000">
    <property type="entry name" value="PHOSPHOSERINE PHOSPHATASE"/>
    <property type="match status" value="1"/>
</dbReference>
<dbReference type="GO" id="GO:0016791">
    <property type="term" value="F:phosphatase activity"/>
    <property type="evidence" value="ECO:0007669"/>
    <property type="project" value="TreeGrafter"/>
</dbReference>
<dbReference type="Proteomes" id="UP000824029">
    <property type="component" value="Unassembled WGS sequence"/>
</dbReference>
<protein>
    <submittedName>
        <fullName evidence="1">Cof-type HAD-IIB family hydrolase</fullName>
    </submittedName>
</protein>